<evidence type="ECO:0000256" key="6">
    <source>
        <dbReference type="SAM" id="Coils"/>
    </source>
</evidence>
<gene>
    <name evidence="8" type="ORF">EJ06DRAFT_582639</name>
</gene>
<evidence type="ECO:0000256" key="5">
    <source>
        <dbReference type="ARBA" id="ARBA00023254"/>
    </source>
</evidence>
<dbReference type="Gene3D" id="1.10.10.10">
    <property type="entry name" value="Winged helix-like DNA-binding domain superfamily/Winged helix DNA-binding domain"/>
    <property type="match status" value="1"/>
</dbReference>
<dbReference type="GO" id="GO:0007129">
    <property type="term" value="P:homologous chromosome pairing at meiosis"/>
    <property type="evidence" value="ECO:0007669"/>
    <property type="project" value="TreeGrafter"/>
</dbReference>
<dbReference type="EMBL" id="ML996696">
    <property type="protein sequence ID" value="KAF2400074.1"/>
    <property type="molecule type" value="Genomic_DNA"/>
</dbReference>
<evidence type="ECO:0000259" key="7">
    <source>
        <dbReference type="Pfam" id="PF07106"/>
    </source>
</evidence>
<evidence type="ECO:0000256" key="2">
    <source>
        <dbReference type="ARBA" id="ARBA00007922"/>
    </source>
</evidence>
<dbReference type="GO" id="GO:0000709">
    <property type="term" value="P:meiotic joint molecule formation"/>
    <property type="evidence" value="ECO:0007669"/>
    <property type="project" value="TreeGrafter"/>
</dbReference>
<evidence type="ECO:0000256" key="4">
    <source>
        <dbReference type="ARBA" id="ARBA00023242"/>
    </source>
</evidence>
<keyword evidence="4" id="KW-0539">Nucleus</keyword>
<keyword evidence="9" id="KW-1185">Reference proteome</keyword>
<evidence type="ECO:0000313" key="9">
    <source>
        <dbReference type="Proteomes" id="UP000799640"/>
    </source>
</evidence>
<dbReference type="PANTHER" id="PTHR15938">
    <property type="entry name" value="TBP-1 INTERACTING PROTEIN"/>
    <property type="match status" value="1"/>
</dbReference>
<dbReference type="GO" id="GO:0003690">
    <property type="term" value="F:double-stranded DNA binding"/>
    <property type="evidence" value="ECO:0007669"/>
    <property type="project" value="TreeGrafter"/>
</dbReference>
<dbReference type="AlphaFoldDB" id="A0A6G1HVW2"/>
<dbReference type="Gene3D" id="1.10.287.1490">
    <property type="match status" value="1"/>
</dbReference>
<accession>A0A6G1HVW2</accession>
<keyword evidence="6" id="KW-0175">Coiled coil</keyword>
<sequence>MPPRKEKVEKATGDAATDAVLSYLRQQNRPYSATDISANLHNKVTKAAAAKICKDLAERNEIASRASGKQIVYHALQDPALLEQCTPEHLTSLDAALRDAQAEIAELKSRHKVLTAQLATLSKAVPLAELQARNEALVEEKEGLERRIERLRMGAVGPVREGEREEIDRELKRVERVVARRKGIVREMWAVISEAVGEGKEELREELGVEI</sequence>
<proteinExistence type="inferred from homology"/>
<dbReference type="GO" id="GO:0010774">
    <property type="term" value="P:meiotic strand invasion involved in reciprocal meiotic recombination"/>
    <property type="evidence" value="ECO:0007669"/>
    <property type="project" value="TreeGrafter"/>
</dbReference>
<dbReference type="Proteomes" id="UP000799640">
    <property type="component" value="Unassembled WGS sequence"/>
</dbReference>
<feature type="domain" description="Homologous-pairing protein 2 winged helix" evidence="7">
    <location>
        <begin position="16"/>
        <end position="74"/>
    </location>
</feature>
<evidence type="ECO:0000256" key="1">
    <source>
        <dbReference type="ARBA" id="ARBA00004123"/>
    </source>
</evidence>
<dbReference type="GO" id="GO:0120231">
    <property type="term" value="C:DNA recombinase auxiliary factor complex"/>
    <property type="evidence" value="ECO:0007669"/>
    <property type="project" value="TreeGrafter"/>
</dbReference>
<evidence type="ECO:0000313" key="8">
    <source>
        <dbReference type="EMBL" id="KAF2400074.1"/>
    </source>
</evidence>
<protein>
    <submittedName>
        <fullName evidence="8">Tat binding protein 1-interacting</fullName>
    </submittedName>
</protein>
<dbReference type="GO" id="GO:0000794">
    <property type="term" value="C:condensed nuclear chromosome"/>
    <property type="evidence" value="ECO:0007669"/>
    <property type="project" value="TreeGrafter"/>
</dbReference>
<evidence type="ECO:0000256" key="3">
    <source>
        <dbReference type="ARBA" id="ARBA00023172"/>
    </source>
</evidence>
<comment type="subcellular location">
    <subcellularLocation>
        <location evidence="1">Nucleus</location>
    </subcellularLocation>
</comment>
<reference evidence="8" key="1">
    <citation type="journal article" date="2020" name="Stud. Mycol.">
        <title>101 Dothideomycetes genomes: a test case for predicting lifestyles and emergence of pathogens.</title>
        <authorList>
            <person name="Haridas S."/>
            <person name="Albert R."/>
            <person name="Binder M."/>
            <person name="Bloem J."/>
            <person name="Labutti K."/>
            <person name="Salamov A."/>
            <person name="Andreopoulos B."/>
            <person name="Baker S."/>
            <person name="Barry K."/>
            <person name="Bills G."/>
            <person name="Bluhm B."/>
            <person name="Cannon C."/>
            <person name="Castanera R."/>
            <person name="Culley D."/>
            <person name="Daum C."/>
            <person name="Ezra D."/>
            <person name="Gonzalez J."/>
            <person name="Henrissat B."/>
            <person name="Kuo A."/>
            <person name="Liang C."/>
            <person name="Lipzen A."/>
            <person name="Lutzoni F."/>
            <person name="Magnuson J."/>
            <person name="Mondo S."/>
            <person name="Nolan M."/>
            <person name="Ohm R."/>
            <person name="Pangilinan J."/>
            <person name="Park H.-J."/>
            <person name="Ramirez L."/>
            <person name="Alfaro M."/>
            <person name="Sun H."/>
            <person name="Tritt A."/>
            <person name="Yoshinaga Y."/>
            <person name="Zwiers L.-H."/>
            <person name="Turgeon B."/>
            <person name="Goodwin S."/>
            <person name="Spatafora J."/>
            <person name="Crous P."/>
            <person name="Grigoriev I."/>
        </authorList>
    </citation>
    <scope>NUCLEOTIDE SEQUENCE</scope>
    <source>
        <strain evidence="8">CBS 262.69</strain>
    </source>
</reference>
<name>A0A6G1HVW2_9PEZI</name>
<dbReference type="OrthoDB" id="272266at2759"/>
<organism evidence="8 9">
    <name type="scientific">Trichodelitschia bisporula</name>
    <dbReference type="NCBI Taxonomy" id="703511"/>
    <lineage>
        <taxon>Eukaryota</taxon>
        <taxon>Fungi</taxon>
        <taxon>Dikarya</taxon>
        <taxon>Ascomycota</taxon>
        <taxon>Pezizomycotina</taxon>
        <taxon>Dothideomycetes</taxon>
        <taxon>Dothideomycetes incertae sedis</taxon>
        <taxon>Phaeotrichales</taxon>
        <taxon>Phaeotrichaceae</taxon>
        <taxon>Trichodelitschia</taxon>
    </lineage>
</organism>
<dbReference type="PANTHER" id="PTHR15938:SF0">
    <property type="entry name" value="HOMOLOGOUS-PAIRING PROTEIN 2 HOMOLOG"/>
    <property type="match status" value="1"/>
</dbReference>
<comment type="similarity">
    <text evidence="2">Belongs to the HOP2 family.</text>
</comment>
<keyword evidence="5" id="KW-0469">Meiosis</keyword>
<dbReference type="Pfam" id="PF07106">
    <property type="entry name" value="WHD_TBPIP"/>
    <property type="match status" value="1"/>
</dbReference>
<dbReference type="GO" id="GO:0120230">
    <property type="term" value="F:recombinase activator activity"/>
    <property type="evidence" value="ECO:0007669"/>
    <property type="project" value="TreeGrafter"/>
</dbReference>
<keyword evidence="3" id="KW-0233">DNA recombination</keyword>
<dbReference type="InterPro" id="IPR036388">
    <property type="entry name" value="WH-like_DNA-bd_sf"/>
</dbReference>
<feature type="coiled-coil region" evidence="6">
    <location>
        <begin position="90"/>
        <end position="154"/>
    </location>
</feature>
<dbReference type="InterPro" id="IPR010776">
    <property type="entry name" value="Hop2_WH_dom"/>
</dbReference>